<evidence type="ECO:0000256" key="1">
    <source>
        <dbReference type="SAM" id="Phobius"/>
    </source>
</evidence>
<proteinExistence type="predicted"/>
<dbReference type="STRING" id="437022.CC99x_00455"/>
<reference evidence="2" key="1">
    <citation type="submission" date="2015-09" db="EMBL/GenBank/DDBJ databases">
        <title>Draft Genome Sequences of Two Novel Amoeba-resistant Intranuclear Bacteria, Candidatus Berkiella cookevillensis and Candidatus Berkiella aquae.</title>
        <authorList>
            <person name="Mehari Y.T."/>
            <person name="Arivett B.A."/>
            <person name="Farone A.L."/>
            <person name="Gunderson J.H."/>
            <person name="Farone M.B."/>
        </authorList>
    </citation>
    <scope>NUCLEOTIDE SEQUENCE [LARGE SCALE GENOMIC DNA]</scope>
    <source>
        <strain evidence="2">CC99</strain>
    </source>
</reference>
<evidence type="ECO:0000313" key="4">
    <source>
        <dbReference type="Proteomes" id="UP000051494"/>
    </source>
</evidence>
<sequence length="330" mass="37472">MIKSAEPTQTPPYTRVEAFNSWIIAGFNIGWDLGEGLSLFIPKGLLQPFTKLSPRASTRSHRENIATRLKMNQHGLLTPAIWLAHYVLSPLLGAGIALLALMPGILGGLFFNQKIRNLEYHYAMDVVNQYSGTAVWGALAMSALLTYAWLSGSFSLPGFTVPSISFYYFATPALAISPLLATWLLPLAAAYGMMVLLSIGQSVNRIYDITTKFSVYQGKTHQWPYTLRSTVDYELKNEYLKQEIHTLFQNELEKMATYHDKCHDELRQKLERDPTLSELSQKGVLTQYQLMREQKDLLTQLKVAFDKPTQQSIMQGRKMKFNKRIHEEVT</sequence>
<keyword evidence="4" id="KW-1185">Reference proteome</keyword>
<keyword evidence="1" id="KW-0472">Membrane</keyword>
<dbReference type="Proteomes" id="UP000051494">
    <property type="component" value="Unassembled WGS sequence"/>
</dbReference>
<feature type="transmembrane region" description="Helical" evidence="1">
    <location>
        <begin position="170"/>
        <end position="197"/>
    </location>
</feature>
<reference evidence="3" key="2">
    <citation type="journal article" date="2016" name="Genome Announc.">
        <title>Draft Genome Sequences of Two Novel Amoeba-Resistant Intranuclear Bacteria, 'Candidatus Berkiella cookevillensis' and 'Candidatus Berkiella aquae'.</title>
        <authorList>
            <person name="Mehari Y.T."/>
            <person name="Arivett B.A."/>
            <person name="Farone A.L."/>
            <person name="Gunderson J.H."/>
            <person name="Farone M.B."/>
        </authorList>
    </citation>
    <scope>NUCLEOTIDE SEQUENCE</scope>
    <source>
        <strain evidence="3">CC99</strain>
    </source>
</reference>
<gene>
    <name evidence="3" type="ORF">CC99x_000835</name>
    <name evidence="2" type="ORF">CC99x_00455</name>
</gene>
<dbReference type="RefSeq" id="WP_057623250.1">
    <property type="nucleotide sequence ID" value="NZ_LKHV02000001.1"/>
</dbReference>
<name>A0A0Q9YTQ6_9GAMM</name>
<dbReference type="EMBL" id="LKHV02000001">
    <property type="protein sequence ID" value="MCS5707440.1"/>
    <property type="molecule type" value="Genomic_DNA"/>
</dbReference>
<evidence type="ECO:0000313" key="2">
    <source>
        <dbReference type="EMBL" id="KRG19443.1"/>
    </source>
</evidence>
<keyword evidence="1" id="KW-1133">Transmembrane helix</keyword>
<reference evidence="3" key="3">
    <citation type="submission" date="2021-06" db="EMBL/GenBank/DDBJ databases">
        <title>Genomic Description and Analysis of Intracellular Bacteria, Candidatus Berkiella cookevillensis and Candidatus Berkiella aquae.</title>
        <authorList>
            <person name="Kidane D.T."/>
            <person name="Mehari Y.T."/>
            <person name="Rice F.C."/>
            <person name="Arivett B.A."/>
            <person name="Farone A.L."/>
            <person name="Berk S.G."/>
            <person name="Farone M.B."/>
        </authorList>
    </citation>
    <scope>NUCLEOTIDE SEQUENCE</scope>
    <source>
        <strain evidence="3">CC99</strain>
    </source>
</reference>
<dbReference type="EMBL" id="LKHV01000002">
    <property type="protein sequence ID" value="KRG19443.1"/>
    <property type="molecule type" value="Genomic_DNA"/>
</dbReference>
<keyword evidence="1" id="KW-0812">Transmembrane</keyword>
<evidence type="ECO:0000313" key="3">
    <source>
        <dbReference type="EMBL" id="MCS5707440.1"/>
    </source>
</evidence>
<protein>
    <submittedName>
        <fullName evidence="3">Urea transporter</fullName>
    </submittedName>
</protein>
<accession>A0A0Q9YTQ6</accession>
<dbReference type="AlphaFoldDB" id="A0A0Q9YTQ6"/>
<feature type="transmembrane region" description="Helical" evidence="1">
    <location>
        <begin position="91"/>
        <end position="111"/>
    </location>
</feature>
<comment type="caution">
    <text evidence="2">The sequence shown here is derived from an EMBL/GenBank/DDBJ whole genome shotgun (WGS) entry which is preliminary data.</text>
</comment>
<feature type="transmembrane region" description="Helical" evidence="1">
    <location>
        <begin position="132"/>
        <end position="150"/>
    </location>
</feature>
<organism evidence="2">
    <name type="scientific">Candidatus Berkiella cookevillensis</name>
    <dbReference type="NCBI Taxonomy" id="437022"/>
    <lineage>
        <taxon>Bacteria</taxon>
        <taxon>Pseudomonadati</taxon>
        <taxon>Pseudomonadota</taxon>
        <taxon>Gammaproteobacteria</taxon>
        <taxon>Candidatus Berkiellales</taxon>
        <taxon>Candidatus Berkiellaceae</taxon>
        <taxon>Candidatus Berkiella</taxon>
    </lineage>
</organism>